<evidence type="ECO:0000313" key="2">
    <source>
        <dbReference type="EMBL" id="CAL1369231.1"/>
    </source>
</evidence>
<sequence length="159" mass="17233">MPGAKRWQKLRPGRFSVTSDVAMLDGGGVGLGVVVRDNNGTFVLAAAKRMQGEYSVDMAEAMAAEMGMQLLPSIPSGTLILESDSLAVISKVQHPARDLTKVGVVCRSIWRKLQQGNGSCRHIPREATGAAHIMARALTNWGERIVWLDRPPVCLIDQL</sequence>
<dbReference type="InterPro" id="IPR036397">
    <property type="entry name" value="RNaseH_sf"/>
</dbReference>
<gene>
    <name evidence="2" type="ORF">LTRI10_LOCUS11951</name>
</gene>
<keyword evidence="3" id="KW-1185">Reference proteome</keyword>
<dbReference type="InterPro" id="IPR002156">
    <property type="entry name" value="RNaseH_domain"/>
</dbReference>
<accession>A0AAV2D7A4</accession>
<feature type="domain" description="RNase H type-1" evidence="1">
    <location>
        <begin position="30"/>
        <end position="136"/>
    </location>
</feature>
<reference evidence="2 3" key="1">
    <citation type="submission" date="2024-04" db="EMBL/GenBank/DDBJ databases">
        <authorList>
            <person name="Fracassetti M."/>
        </authorList>
    </citation>
    <scope>NUCLEOTIDE SEQUENCE [LARGE SCALE GENOMIC DNA]</scope>
</reference>
<dbReference type="EMBL" id="OZ034815">
    <property type="protein sequence ID" value="CAL1369231.1"/>
    <property type="molecule type" value="Genomic_DNA"/>
</dbReference>
<name>A0AAV2D7A4_9ROSI</name>
<dbReference type="SUPFAM" id="SSF53098">
    <property type="entry name" value="Ribonuclease H-like"/>
    <property type="match status" value="1"/>
</dbReference>
<dbReference type="AlphaFoldDB" id="A0AAV2D7A4"/>
<dbReference type="InterPro" id="IPR052929">
    <property type="entry name" value="RNase_H-like_EbsB-rel"/>
</dbReference>
<dbReference type="InterPro" id="IPR012337">
    <property type="entry name" value="RNaseH-like_sf"/>
</dbReference>
<dbReference type="PANTHER" id="PTHR47074:SF11">
    <property type="entry name" value="REVERSE TRANSCRIPTASE-LIKE PROTEIN"/>
    <property type="match status" value="1"/>
</dbReference>
<evidence type="ECO:0000313" key="3">
    <source>
        <dbReference type="Proteomes" id="UP001497516"/>
    </source>
</evidence>
<dbReference type="PANTHER" id="PTHR47074">
    <property type="entry name" value="BNAC02G40300D PROTEIN"/>
    <property type="match status" value="1"/>
</dbReference>
<protein>
    <recommendedName>
        <fullName evidence="1">RNase H type-1 domain-containing protein</fullName>
    </recommendedName>
</protein>
<dbReference type="CDD" id="cd06222">
    <property type="entry name" value="RNase_H_like"/>
    <property type="match status" value="1"/>
</dbReference>
<proteinExistence type="predicted"/>
<organism evidence="2 3">
    <name type="scientific">Linum trigynum</name>
    <dbReference type="NCBI Taxonomy" id="586398"/>
    <lineage>
        <taxon>Eukaryota</taxon>
        <taxon>Viridiplantae</taxon>
        <taxon>Streptophyta</taxon>
        <taxon>Embryophyta</taxon>
        <taxon>Tracheophyta</taxon>
        <taxon>Spermatophyta</taxon>
        <taxon>Magnoliopsida</taxon>
        <taxon>eudicotyledons</taxon>
        <taxon>Gunneridae</taxon>
        <taxon>Pentapetalae</taxon>
        <taxon>rosids</taxon>
        <taxon>fabids</taxon>
        <taxon>Malpighiales</taxon>
        <taxon>Linaceae</taxon>
        <taxon>Linum</taxon>
    </lineage>
</organism>
<dbReference type="Gene3D" id="3.30.420.10">
    <property type="entry name" value="Ribonuclease H-like superfamily/Ribonuclease H"/>
    <property type="match status" value="1"/>
</dbReference>
<dbReference type="Pfam" id="PF13456">
    <property type="entry name" value="RVT_3"/>
    <property type="match status" value="1"/>
</dbReference>
<dbReference type="InterPro" id="IPR044730">
    <property type="entry name" value="RNase_H-like_dom_plant"/>
</dbReference>
<dbReference type="Proteomes" id="UP001497516">
    <property type="component" value="Chromosome 2"/>
</dbReference>
<dbReference type="GO" id="GO:0004523">
    <property type="term" value="F:RNA-DNA hybrid ribonuclease activity"/>
    <property type="evidence" value="ECO:0007669"/>
    <property type="project" value="InterPro"/>
</dbReference>
<dbReference type="GO" id="GO:0003676">
    <property type="term" value="F:nucleic acid binding"/>
    <property type="evidence" value="ECO:0007669"/>
    <property type="project" value="InterPro"/>
</dbReference>
<evidence type="ECO:0000259" key="1">
    <source>
        <dbReference type="Pfam" id="PF13456"/>
    </source>
</evidence>